<sequence length="141" mass="15606">MAMKVNGFQNLMRKIAKVPDAVKPRAQADLMLAGREINMLQRSLAPQDDGVLRGSIRTEPLPDGEVGVQILAGGEATTVTVRKSKKGNSPKYDYALGQEYGTEKMQANPFFWPGYRARKKRAMRRVRAGVKRSLKSLASKS</sequence>
<keyword evidence="2" id="KW-1185">Reference proteome</keyword>
<protein>
    <submittedName>
        <fullName evidence="1">HK97 gp10 family phage protein</fullName>
    </submittedName>
</protein>
<proteinExistence type="predicted"/>
<evidence type="ECO:0000313" key="1">
    <source>
        <dbReference type="EMBL" id="RBO89305.1"/>
    </source>
</evidence>
<dbReference type="EMBL" id="QNRH01000016">
    <property type="protein sequence ID" value="RBO89305.1"/>
    <property type="molecule type" value="Genomic_DNA"/>
</dbReference>
<reference evidence="1 2" key="1">
    <citation type="submission" date="2018-06" db="EMBL/GenBank/DDBJ databases">
        <title>Genomic Encyclopedia of Type Strains, Phase IV (KMG-IV): sequencing the most valuable type-strain genomes for metagenomic binning, comparative biology and taxonomic classification.</title>
        <authorList>
            <person name="Goeker M."/>
        </authorList>
    </citation>
    <scope>NUCLEOTIDE SEQUENCE [LARGE SCALE GENOMIC DNA]</scope>
    <source>
        <strain evidence="1 2">DSM 25619</strain>
    </source>
</reference>
<dbReference type="OrthoDB" id="8480914at2"/>
<gene>
    <name evidence="1" type="ORF">DFR47_11633</name>
</gene>
<accession>A0A366DH84</accession>
<dbReference type="Proteomes" id="UP000252893">
    <property type="component" value="Unassembled WGS sequence"/>
</dbReference>
<comment type="caution">
    <text evidence="1">The sequence shown here is derived from an EMBL/GenBank/DDBJ whole genome shotgun (WGS) entry which is preliminary data.</text>
</comment>
<dbReference type="RefSeq" id="WP_113946413.1">
    <property type="nucleotide sequence ID" value="NZ_JBHEEG010000001.1"/>
</dbReference>
<dbReference type="AlphaFoldDB" id="A0A366DH84"/>
<dbReference type="NCBIfam" id="TIGR01725">
    <property type="entry name" value="phge_HK97_gp10"/>
    <property type="match status" value="1"/>
</dbReference>
<name>A0A366DH84_9HYPH</name>
<dbReference type="InterPro" id="IPR010064">
    <property type="entry name" value="HK97-gp10_tail"/>
</dbReference>
<organism evidence="1 2">
    <name type="scientific">Pseudochrobactrum asaccharolyticum</name>
    <dbReference type="NCBI Taxonomy" id="354351"/>
    <lineage>
        <taxon>Bacteria</taxon>
        <taxon>Pseudomonadati</taxon>
        <taxon>Pseudomonadota</taxon>
        <taxon>Alphaproteobacteria</taxon>
        <taxon>Hyphomicrobiales</taxon>
        <taxon>Brucellaceae</taxon>
        <taxon>Pseudochrobactrum</taxon>
    </lineage>
</organism>
<evidence type="ECO:0000313" key="2">
    <source>
        <dbReference type="Proteomes" id="UP000252893"/>
    </source>
</evidence>